<accession>A0ACC8EPH4</accession>
<reference evidence="1 2" key="1">
    <citation type="journal article" date="2016" name="Nat. Commun.">
        <title>Ectomycorrhizal ecology is imprinted in the genome of the dominant symbiotic fungus Cenococcum geophilum.</title>
        <authorList>
            <consortium name="DOE Joint Genome Institute"/>
            <person name="Peter M."/>
            <person name="Kohler A."/>
            <person name="Ohm R.A."/>
            <person name="Kuo A."/>
            <person name="Krutzmann J."/>
            <person name="Morin E."/>
            <person name="Arend M."/>
            <person name="Barry K.W."/>
            <person name="Binder M."/>
            <person name="Choi C."/>
            <person name="Clum A."/>
            <person name="Copeland A."/>
            <person name="Grisel N."/>
            <person name="Haridas S."/>
            <person name="Kipfer T."/>
            <person name="LaButti K."/>
            <person name="Lindquist E."/>
            <person name="Lipzen A."/>
            <person name="Maire R."/>
            <person name="Meier B."/>
            <person name="Mihaltcheva S."/>
            <person name="Molinier V."/>
            <person name="Murat C."/>
            <person name="Poggeler S."/>
            <person name="Quandt C.A."/>
            <person name="Sperisen C."/>
            <person name="Tritt A."/>
            <person name="Tisserant E."/>
            <person name="Crous P.W."/>
            <person name="Henrissat B."/>
            <person name="Nehls U."/>
            <person name="Egli S."/>
            <person name="Spatafora J.W."/>
            <person name="Grigoriev I.V."/>
            <person name="Martin F.M."/>
        </authorList>
    </citation>
    <scope>NUCLEOTIDE SEQUENCE [LARGE SCALE GENOMIC DNA]</scope>
    <source>
        <strain evidence="1 2">1.58</strain>
    </source>
</reference>
<protein>
    <submittedName>
        <fullName evidence="1">Uncharacterized protein</fullName>
    </submittedName>
</protein>
<evidence type="ECO:0000313" key="1">
    <source>
        <dbReference type="EMBL" id="OCK88275.1"/>
    </source>
</evidence>
<keyword evidence="2" id="KW-1185">Reference proteome</keyword>
<name>A0ACC8EPH4_9PEZI</name>
<organism evidence="1 2">
    <name type="scientific">Cenococcum geophilum 1.58</name>
    <dbReference type="NCBI Taxonomy" id="794803"/>
    <lineage>
        <taxon>Eukaryota</taxon>
        <taxon>Fungi</taxon>
        <taxon>Dikarya</taxon>
        <taxon>Ascomycota</taxon>
        <taxon>Pezizomycotina</taxon>
        <taxon>Dothideomycetes</taxon>
        <taxon>Pleosporomycetidae</taxon>
        <taxon>Gloniales</taxon>
        <taxon>Gloniaceae</taxon>
        <taxon>Cenococcum</taxon>
    </lineage>
</organism>
<feature type="non-terminal residue" evidence="1">
    <location>
        <position position="1"/>
    </location>
</feature>
<sequence length="49" mass="5597">KPTAYITVRDRRNLSFSLNTLNATVGTILRFNFLSLNYTLTQSRFGDPC</sequence>
<dbReference type="EMBL" id="KV748245">
    <property type="protein sequence ID" value="OCK88275.1"/>
    <property type="molecule type" value="Genomic_DNA"/>
</dbReference>
<dbReference type="Proteomes" id="UP000250078">
    <property type="component" value="Unassembled WGS sequence"/>
</dbReference>
<proteinExistence type="predicted"/>
<evidence type="ECO:0000313" key="2">
    <source>
        <dbReference type="Proteomes" id="UP000250078"/>
    </source>
</evidence>
<gene>
    <name evidence="1" type="ORF">K441DRAFT_589506</name>
</gene>